<sequence length="535" mass="57488">MADLPRVMALPPPRFGPAEISVLRKLQGVFKIVPLQHLVSKYSTDPNAPTSAPPPAVAAGLQSAELSAEDEAAMFRIFGVDYARAKQNVVDIRKAIKALDNQTQAETQAKICGEATAARAPEAATPRRGASEKPAAAQRSLDATKTGCSPPVKIKSRSSRQAAASATEQQERDVKLAASMKDAFRDVMTEFGINAQIIAQLQSLQAAQKGTDEKVARYAARMDGHHKEIQASLQGLKELTLKNGQGIEGLMEQELRQHFATSTTVLAAQDAIVPRAIVLTDKILSPGSKKPAPLPEGYKGPFYAYFIDELTNRPALDGEPIKIEAESLTRDIIRGAIAFAERGLEWGGAANNALLMTSFVSPDAAAVVEAALETTKFAVDQFKSVVSGPTREDAESGSAAFRDYVLQVDPKKVFGGLKRHALVEGPVVWCLDTSMEAYRKMLHAKLKNREVLFGNNDDMVIDVASDDDDDNDNNDNNDDKDDAADVSMDDGNNVDVSMDAGNIADVSMDDDGNNVDVSIDKGYLGDEDSNNSIDA</sequence>
<proteinExistence type="predicted"/>
<dbReference type="RefSeq" id="XP_008617672.1">
    <property type="nucleotide sequence ID" value="XM_008619450.1"/>
</dbReference>
<evidence type="ECO:0000313" key="3">
    <source>
        <dbReference type="Proteomes" id="UP000030762"/>
    </source>
</evidence>
<feature type="compositionally biased region" description="Acidic residues" evidence="1">
    <location>
        <begin position="464"/>
        <end position="488"/>
    </location>
</feature>
<dbReference type="InParanoid" id="T0Q5Y6"/>
<organism evidence="2 3">
    <name type="scientific">Saprolegnia diclina (strain VS20)</name>
    <dbReference type="NCBI Taxonomy" id="1156394"/>
    <lineage>
        <taxon>Eukaryota</taxon>
        <taxon>Sar</taxon>
        <taxon>Stramenopiles</taxon>
        <taxon>Oomycota</taxon>
        <taxon>Saprolegniomycetes</taxon>
        <taxon>Saprolegniales</taxon>
        <taxon>Saprolegniaceae</taxon>
        <taxon>Saprolegnia</taxon>
    </lineage>
</organism>
<protein>
    <submittedName>
        <fullName evidence="2">Uncharacterized protein</fullName>
    </submittedName>
</protein>
<dbReference type="EMBL" id="JH767190">
    <property type="protein sequence ID" value="EQC28855.1"/>
    <property type="molecule type" value="Genomic_DNA"/>
</dbReference>
<feature type="region of interest" description="Disordered" evidence="1">
    <location>
        <begin position="117"/>
        <end position="173"/>
    </location>
</feature>
<dbReference type="OrthoDB" id="10549849at2759"/>
<feature type="compositionally biased region" description="Low complexity" evidence="1">
    <location>
        <begin position="159"/>
        <end position="168"/>
    </location>
</feature>
<feature type="region of interest" description="Disordered" evidence="1">
    <location>
        <begin position="463"/>
        <end position="535"/>
    </location>
</feature>
<keyword evidence="3" id="KW-1185">Reference proteome</keyword>
<feature type="compositionally biased region" description="Low complexity" evidence="1">
    <location>
        <begin position="117"/>
        <end position="128"/>
    </location>
</feature>
<dbReference type="VEuPathDB" id="FungiDB:SDRG_13367"/>
<dbReference type="OMA" id="ETQAKIC"/>
<dbReference type="GeneID" id="19954094"/>
<name>T0Q5Y6_SAPDV</name>
<evidence type="ECO:0000256" key="1">
    <source>
        <dbReference type="SAM" id="MobiDB-lite"/>
    </source>
</evidence>
<evidence type="ECO:0000313" key="2">
    <source>
        <dbReference type="EMBL" id="EQC28855.1"/>
    </source>
</evidence>
<dbReference type="Proteomes" id="UP000030762">
    <property type="component" value="Unassembled WGS sequence"/>
</dbReference>
<gene>
    <name evidence="2" type="ORF">SDRG_13367</name>
</gene>
<dbReference type="AlphaFoldDB" id="T0Q5Y6"/>
<accession>T0Q5Y6</accession>
<reference evidence="2 3" key="1">
    <citation type="submission" date="2012-04" db="EMBL/GenBank/DDBJ databases">
        <title>The Genome Sequence of Saprolegnia declina VS20.</title>
        <authorList>
            <consortium name="The Broad Institute Genome Sequencing Platform"/>
            <person name="Russ C."/>
            <person name="Nusbaum C."/>
            <person name="Tyler B."/>
            <person name="van West P."/>
            <person name="Dieguez-Uribeondo J."/>
            <person name="de Bruijn I."/>
            <person name="Tripathy S."/>
            <person name="Jiang R."/>
            <person name="Young S.K."/>
            <person name="Zeng Q."/>
            <person name="Gargeya S."/>
            <person name="Fitzgerald M."/>
            <person name="Haas B."/>
            <person name="Abouelleil A."/>
            <person name="Alvarado L."/>
            <person name="Arachchi H.M."/>
            <person name="Berlin A."/>
            <person name="Chapman S.B."/>
            <person name="Goldberg J."/>
            <person name="Griggs A."/>
            <person name="Gujja S."/>
            <person name="Hansen M."/>
            <person name="Howarth C."/>
            <person name="Imamovic A."/>
            <person name="Larimer J."/>
            <person name="McCowen C."/>
            <person name="Montmayeur A."/>
            <person name="Murphy C."/>
            <person name="Neiman D."/>
            <person name="Pearson M."/>
            <person name="Priest M."/>
            <person name="Roberts A."/>
            <person name="Saif S."/>
            <person name="Shea T."/>
            <person name="Sisk P."/>
            <person name="Sykes S."/>
            <person name="Wortman J."/>
            <person name="Nusbaum C."/>
            <person name="Birren B."/>
        </authorList>
    </citation>
    <scope>NUCLEOTIDE SEQUENCE [LARGE SCALE GENOMIC DNA]</scope>
    <source>
        <strain evidence="2 3">VS20</strain>
    </source>
</reference>